<comment type="caution">
    <text evidence="2">The sequence shown here is derived from an EMBL/GenBank/DDBJ whole genome shotgun (WGS) entry which is preliminary data.</text>
</comment>
<sequence length="243" mass="27405">MKYYGSVHVEWLHYGHSGGYNMLEGAAEVICSSKRQNSEGRCEGEGEGEASRIIIKTFDGGKHRRKSVQFKGSEHTWVEVTTEGSFAPFRNEILESASEGGQESTGSAGEGSYASEMDSYAEGAEPEQSVCVVNGVGDFDSIDFGSLTEADVKHFEFDDLQAAYEFYNEIKVHIDQALGRWYVEYFSDNHSHELLDWRFRGLMRLHRKVKDGDLHQISSMRKAGMRVQQFFEPLPIRQGALRP</sequence>
<accession>A0ABU6UG38</accession>
<evidence type="ECO:0000256" key="1">
    <source>
        <dbReference type="SAM" id="MobiDB-lite"/>
    </source>
</evidence>
<organism evidence="2 3">
    <name type="scientific">Stylosanthes scabra</name>
    <dbReference type="NCBI Taxonomy" id="79078"/>
    <lineage>
        <taxon>Eukaryota</taxon>
        <taxon>Viridiplantae</taxon>
        <taxon>Streptophyta</taxon>
        <taxon>Embryophyta</taxon>
        <taxon>Tracheophyta</taxon>
        <taxon>Spermatophyta</taxon>
        <taxon>Magnoliopsida</taxon>
        <taxon>eudicotyledons</taxon>
        <taxon>Gunneridae</taxon>
        <taxon>Pentapetalae</taxon>
        <taxon>rosids</taxon>
        <taxon>fabids</taxon>
        <taxon>Fabales</taxon>
        <taxon>Fabaceae</taxon>
        <taxon>Papilionoideae</taxon>
        <taxon>50 kb inversion clade</taxon>
        <taxon>dalbergioids sensu lato</taxon>
        <taxon>Dalbergieae</taxon>
        <taxon>Pterocarpus clade</taxon>
        <taxon>Stylosanthes</taxon>
    </lineage>
</organism>
<dbReference type="Proteomes" id="UP001341840">
    <property type="component" value="Unassembled WGS sequence"/>
</dbReference>
<name>A0ABU6UG38_9FABA</name>
<proteinExistence type="predicted"/>
<protein>
    <submittedName>
        <fullName evidence="2">Uncharacterized protein</fullName>
    </submittedName>
</protein>
<reference evidence="2 3" key="1">
    <citation type="journal article" date="2023" name="Plants (Basel)">
        <title>Bridging the Gap: Combining Genomics and Transcriptomics Approaches to Understand Stylosanthes scabra, an Orphan Legume from the Brazilian Caatinga.</title>
        <authorList>
            <person name="Ferreira-Neto J.R.C."/>
            <person name="da Silva M.D."/>
            <person name="Binneck E."/>
            <person name="de Melo N.F."/>
            <person name="da Silva R.H."/>
            <person name="de Melo A.L.T.M."/>
            <person name="Pandolfi V."/>
            <person name="Bustamante F.O."/>
            <person name="Brasileiro-Vidal A.C."/>
            <person name="Benko-Iseppon A.M."/>
        </authorList>
    </citation>
    <scope>NUCLEOTIDE SEQUENCE [LARGE SCALE GENOMIC DNA]</scope>
    <source>
        <tissue evidence="2">Leaves</tissue>
    </source>
</reference>
<keyword evidence="3" id="KW-1185">Reference proteome</keyword>
<dbReference type="EMBL" id="JASCZI010121165">
    <property type="protein sequence ID" value="MED6160247.1"/>
    <property type="molecule type" value="Genomic_DNA"/>
</dbReference>
<evidence type="ECO:0000313" key="2">
    <source>
        <dbReference type="EMBL" id="MED6160247.1"/>
    </source>
</evidence>
<feature type="region of interest" description="Disordered" evidence="1">
    <location>
        <begin position="96"/>
        <end position="120"/>
    </location>
</feature>
<evidence type="ECO:0000313" key="3">
    <source>
        <dbReference type="Proteomes" id="UP001341840"/>
    </source>
</evidence>
<gene>
    <name evidence="2" type="ORF">PIB30_049736</name>
</gene>